<reference evidence="9" key="1">
    <citation type="submission" date="2021-01" db="EMBL/GenBank/DDBJ databases">
        <authorList>
            <person name="Corre E."/>
            <person name="Pelletier E."/>
            <person name="Niang G."/>
            <person name="Scheremetjew M."/>
            <person name="Finn R."/>
            <person name="Kale V."/>
            <person name="Holt S."/>
            <person name="Cochrane G."/>
            <person name="Meng A."/>
            <person name="Brown T."/>
            <person name="Cohen L."/>
        </authorList>
    </citation>
    <scope>NUCLEOTIDE SEQUENCE</scope>
    <source>
        <strain evidence="9">WS</strain>
    </source>
</reference>
<dbReference type="SMART" id="SM00044">
    <property type="entry name" value="CYCc"/>
    <property type="match status" value="1"/>
</dbReference>
<dbReference type="SUPFAM" id="SSF55785">
    <property type="entry name" value="PYP-like sensor domain (PAS domain)"/>
    <property type="match status" value="2"/>
</dbReference>
<keyword evidence="4" id="KW-1133">Transmembrane helix</keyword>
<dbReference type="InterPro" id="IPR035965">
    <property type="entry name" value="PAS-like_dom_sf"/>
</dbReference>
<protein>
    <recommendedName>
        <fullName evidence="10">Guanylate cyclase</fullName>
    </recommendedName>
</protein>
<organism evidence="9">
    <name type="scientific">Percolomonas cosmopolitus</name>
    <dbReference type="NCBI Taxonomy" id="63605"/>
    <lineage>
        <taxon>Eukaryota</taxon>
        <taxon>Discoba</taxon>
        <taxon>Heterolobosea</taxon>
        <taxon>Tetramitia</taxon>
        <taxon>Eutetramitia</taxon>
        <taxon>Percolomonadidae</taxon>
        <taxon>Percolomonas</taxon>
    </lineage>
</organism>
<dbReference type="CDD" id="cd00130">
    <property type="entry name" value="PAS"/>
    <property type="match status" value="2"/>
</dbReference>
<feature type="domain" description="Guanylate cyclase" evidence="8">
    <location>
        <begin position="348"/>
        <end position="479"/>
    </location>
</feature>
<evidence type="ECO:0000256" key="1">
    <source>
        <dbReference type="ARBA" id="ARBA00004370"/>
    </source>
</evidence>
<evidence type="ECO:0008006" key="10">
    <source>
        <dbReference type="Google" id="ProtNLM"/>
    </source>
</evidence>
<dbReference type="PROSITE" id="PS50112">
    <property type="entry name" value="PAS"/>
    <property type="match status" value="2"/>
</dbReference>
<dbReference type="InterPro" id="IPR029787">
    <property type="entry name" value="Nucleotide_cyclase"/>
</dbReference>
<dbReference type="Gene3D" id="3.30.70.1230">
    <property type="entry name" value="Nucleotide cyclase"/>
    <property type="match status" value="1"/>
</dbReference>
<dbReference type="PANTHER" id="PTHR11920:SF335">
    <property type="entry name" value="GUANYLATE CYCLASE"/>
    <property type="match status" value="1"/>
</dbReference>
<dbReference type="PROSITE" id="PS50125">
    <property type="entry name" value="GUANYLATE_CYCLASE_2"/>
    <property type="match status" value="1"/>
</dbReference>
<dbReference type="GO" id="GO:0004016">
    <property type="term" value="F:adenylate cyclase activity"/>
    <property type="evidence" value="ECO:0007669"/>
    <property type="project" value="TreeGrafter"/>
</dbReference>
<dbReference type="GO" id="GO:0007168">
    <property type="term" value="P:receptor guanylyl cyclase signaling pathway"/>
    <property type="evidence" value="ECO:0007669"/>
    <property type="project" value="TreeGrafter"/>
</dbReference>
<evidence type="ECO:0000256" key="5">
    <source>
        <dbReference type="ARBA" id="ARBA00023136"/>
    </source>
</evidence>
<gene>
    <name evidence="9" type="ORF">PCOS0759_LOCUS6027</name>
</gene>
<dbReference type="GO" id="GO:0001653">
    <property type="term" value="F:peptide receptor activity"/>
    <property type="evidence" value="ECO:0007669"/>
    <property type="project" value="TreeGrafter"/>
</dbReference>
<dbReference type="GO" id="GO:0035556">
    <property type="term" value="P:intracellular signal transduction"/>
    <property type="evidence" value="ECO:0007669"/>
    <property type="project" value="InterPro"/>
</dbReference>
<dbReference type="PANTHER" id="PTHR11920">
    <property type="entry name" value="GUANYLYL CYCLASE"/>
    <property type="match status" value="1"/>
</dbReference>
<evidence type="ECO:0000256" key="6">
    <source>
        <dbReference type="ARBA" id="ARBA00023239"/>
    </source>
</evidence>
<evidence type="ECO:0000259" key="8">
    <source>
        <dbReference type="PROSITE" id="PS50125"/>
    </source>
</evidence>
<proteinExistence type="predicted"/>
<dbReference type="Pfam" id="PF00211">
    <property type="entry name" value="Guanylate_cyc"/>
    <property type="match status" value="1"/>
</dbReference>
<dbReference type="InterPro" id="IPR001054">
    <property type="entry name" value="A/G_cyclase"/>
</dbReference>
<evidence type="ECO:0000256" key="4">
    <source>
        <dbReference type="ARBA" id="ARBA00022989"/>
    </source>
</evidence>
<feature type="domain" description="PAS" evidence="7">
    <location>
        <begin position="59"/>
        <end position="129"/>
    </location>
</feature>
<keyword evidence="2" id="KW-0812">Transmembrane</keyword>
<dbReference type="GO" id="GO:0006355">
    <property type="term" value="P:regulation of DNA-templated transcription"/>
    <property type="evidence" value="ECO:0007669"/>
    <property type="project" value="InterPro"/>
</dbReference>
<dbReference type="Gene3D" id="3.30.450.20">
    <property type="entry name" value="PAS domain"/>
    <property type="match status" value="2"/>
</dbReference>
<keyword evidence="3" id="KW-0547">Nucleotide-binding</keyword>
<evidence type="ECO:0000256" key="3">
    <source>
        <dbReference type="ARBA" id="ARBA00022741"/>
    </source>
</evidence>
<name>A0A7S1KT32_9EUKA</name>
<dbReference type="NCBIfam" id="TIGR00229">
    <property type="entry name" value="sensory_box"/>
    <property type="match status" value="2"/>
</dbReference>
<dbReference type="GO" id="GO:0000166">
    <property type="term" value="F:nucleotide binding"/>
    <property type="evidence" value="ECO:0007669"/>
    <property type="project" value="UniProtKB-KW"/>
</dbReference>
<comment type="subcellular location">
    <subcellularLocation>
        <location evidence="1">Membrane</location>
    </subcellularLocation>
</comment>
<keyword evidence="6" id="KW-0456">Lyase</keyword>
<evidence type="ECO:0000259" key="7">
    <source>
        <dbReference type="PROSITE" id="PS50112"/>
    </source>
</evidence>
<dbReference type="AlphaFoldDB" id="A0A7S1KT32"/>
<dbReference type="SMART" id="SM00091">
    <property type="entry name" value="PAS"/>
    <property type="match status" value="2"/>
</dbReference>
<dbReference type="GO" id="GO:0004383">
    <property type="term" value="F:guanylate cyclase activity"/>
    <property type="evidence" value="ECO:0007669"/>
    <property type="project" value="TreeGrafter"/>
</dbReference>
<dbReference type="InterPro" id="IPR000014">
    <property type="entry name" value="PAS"/>
</dbReference>
<keyword evidence="5" id="KW-0472">Membrane</keyword>
<evidence type="ECO:0000256" key="2">
    <source>
        <dbReference type="ARBA" id="ARBA00022692"/>
    </source>
</evidence>
<dbReference type="CDD" id="cd07302">
    <property type="entry name" value="CHD"/>
    <property type="match status" value="1"/>
</dbReference>
<dbReference type="InterPro" id="IPR050401">
    <property type="entry name" value="Cyclic_nucleotide_synthase"/>
</dbReference>
<feature type="domain" description="PAS" evidence="7">
    <location>
        <begin position="195"/>
        <end position="260"/>
    </location>
</feature>
<dbReference type="GO" id="GO:0005886">
    <property type="term" value="C:plasma membrane"/>
    <property type="evidence" value="ECO:0007669"/>
    <property type="project" value="TreeGrafter"/>
</dbReference>
<dbReference type="Pfam" id="PF00989">
    <property type="entry name" value="PAS"/>
    <property type="match status" value="1"/>
</dbReference>
<dbReference type="Pfam" id="PF13426">
    <property type="entry name" value="PAS_9"/>
    <property type="match status" value="1"/>
</dbReference>
<dbReference type="InterPro" id="IPR013767">
    <property type="entry name" value="PAS_fold"/>
</dbReference>
<evidence type="ECO:0000313" key="9">
    <source>
        <dbReference type="EMBL" id="CAD9082787.1"/>
    </source>
</evidence>
<accession>A0A7S1KT32</accession>
<dbReference type="EMBL" id="HBGD01007210">
    <property type="protein sequence ID" value="CAD9082787.1"/>
    <property type="molecule type" value="Transcribed_RNA"/>
</dbReference>
<sequence length="544" mass="60259">MGTICSVPQQNKVNEESLFSPSSAARYSKPKHDPNAGVVSTSELVPLIMDSSFQEPLVSLHQLAFTFSFAPSAVIAFDTQQRILFANSSTEKLLGFRQSQLIGKHMKEFVSNQSMVHLRKMSRAMILTQHTDRHLHVLTSEGVHDVFSFKVKSQVISSLTAHESRLAAPPKHTVFLVFLQKLNQDTSTAMLLKDKLLQLSTLPILGASETGIMEIFNEASEQTFGWTAEEAIGTNVKFLMPEKLAKYHDQFITKYLLTGRGRVIDKMRQENAIKKDGTVFPVELKMSYVDVGKGKPLFVGYARDRSSFITKNEQTQRAALADKIFPASIAARVCSGEEVICDYHDHASLLFCDIVGYTALSNKISAHRMVKLLDDIFSGFDTTILDTLNVEKLKTMGDCYMIGSGFPGEFKEHASELVNSAFKMMEVLEEVNQKNPDLPNKLMLRFGISSGPVVCGIVGKRKPLYDTWGATVNIASRMESTGVPGELQISKETYDSLTNPEHKALFHLREGVFVKGAGTINTFITNFTGHLTTATCTAAVKRHG</sequence>
<dbReference type="SUPFAM" id="SSF55073">
    <property type="entry name" value="Nucleotide cyclase"/>
    <property type="match status" value="1"/>
</dbReference>